<feature type="region of interest" description="Disordered" evidence="1">
    <location>
        <begin position="1"/>
        <end position="31"/>
    </location>
</feature>
<protein>
    <submittedName>
        <fullName evidence="2">Uncharacterized protein</fullName>
    </submittedName>
</protein>
<evidence type="ECO:0000256" key="1">
    <source>
        <dbReference type="SAM" id="MobiDB-lite"/>
    </source>
</evidence>
<dbReference type="InParanoid" id="C3Z179"/>
<proteinExistence type="predicted"/>
<reference evidence="2" key="1">
    <citation type="journal article" date="2008" name="Nature">
        <title>The amphioxus genome and the evolution of the chordate karyotype.</title>
        <authorList>
            <consortium name="US DOE Joint Genome Institute (JGI-PGF)"/>
            <person name="Putnam N.H."/>
            <person name="Butts T."/>
            <person name="Ferrier D.E.K."/>
            <person name="Furlong R.F."/>
            <person name="Hellsten U."/>
            <person name="Kawashima T."/>
            <person name="Robinson-Rechavi M."/>
            <person name="Shoguchi E."/>
            <person name="Terry A."/>
            <person name="Yu J.-K."/>
            <person name="Benito-Gutierrez E.L."/>
            <person name="Dubchak I."/>
            <person name="Garcia-Fernandez J."/>
            <person name="Gibson-Brown J.J."/>
            <person name="Grigoriev I.V."/>
            <person name="Horton A.C."/>
            <person name="de Jong P.J."/>
            <person name="Jurka J."/>
            <person name="Kapitonov V.V."/>
            <person name="Kohara Y."/>
            <person name="Kuroki Y."/>
            <person name="Lindquist E."/>
            <person name="Lucas S."/>
            <person name="Osoegawa K."/>
            <person name="Pennacchio L.A."/>
            <person name="Salamov A.A."/>
            <person name="Satou Y."/>
            <person name="Sauka-Spengler T."/>
            <person name="Schmutz J."/>
            <person name="Shin-I T."/>
            <person name="Toyoda A."/>
            <person name="Bronner-Fraser M."/>
            <person name="Fujiyama A."/>
            <person name="Holland L.Z."/>
            <person name="Holland P.W.H."/>
            <person name="Satoh N."/>
            <person name="Rokhsar D.S."/>
        </authorList>
    </citation>
    <scope>NUCLEOTIDE SEQUENCE [LARGE SCALE GENOMIC DNA]</scope>
    <source>
        <strain evidence="2">S238N-H82</strain>
        <tissue evidence="2">Testes</tissue>
    </source>
</reference>
<dbReference type="EMBL" id="GG666571">
    <property type="protein sequence ID" value="EEN53778.1"/>
    <property type="molecule type" value="Genomic_DNA"/>
</dbReference>
<organism>
    <name type="scientific">Branchiostoma floridae</name>
    <name type="common">Florida lancelet</name>
    <name type="synonym">Amphioxus</name>
    <dbReference type="NCBI Taxonomy" id="7739"/>
    <lineage>
        <taxon>Eukaryota</taxon>
        <taxon>Metazoa</taxon>
        <taxon>Chordata</taxon>
        <taxon>Cephalochordata</taxon>
        <taxon>Leptocardii</taxon>
        <taxon>Amphioxiformes</taxon>
        <taxon>Branchiostomatidae</taxon>
        <taxon>Branchiostoma</taxon>
    </lineage>
</organism>
<feature type="compositionally biased region" description="Polar residues" evidence="1">
    <location>
        <begin position="1"/>
        <end position="14"/>
    </location>
</feature>
<sequence>MANTKRTLPSSTCPHPSEGEDDMSHLSASSMGEQDFSSVKFYKNLQSVRNQARCSRNSISVNLSISRYTITTENMAQAQLDMLETSRAVAMRLEPLRHYVDPYVSAWADERYHAKTQATIRTMCPHA</sequence>
<dbReference type="AlphaFoldDB" id="C3Z179"/>
<name>C3Z179_BRAFL</name>
<evidence type="ECO:0000313" key="2">
    <source>
        <dbReference type="EMBL" id="EEN53778.1"/>
    </source>
</evidence>
<gene>
    <name evidence="2" type="ORF">BRAFLDRAFT_77331</name>
</gene>
<accession>C3Z179</accession>